<evidence type="ECO:0000256" key="1">
    <source>
        <dbReference type="ARBA" id="ARBA00022669"/>
    </source>
</evidence>
<feature type="domain" description="Chitin-binding type-2" evidence="7">
    <location>
        <begin position="95"/>
        <end position="151"/>
    </location>
</feature>
<dbReference type="SMART" id="SM00494">
    <property type="entry name" value="ChtBD2"/>
    <property type="match status" value="3"/>
</dbReference>
<reference evidence="8" key="1">
    <citation type="journal article" date="2016" name="Mol. Ecol. Resour.">
        <title>Evaluation of the impact of RNA preservation methods of spiders for de novo transcriptome assembly.</title>
        <authorList>
            <person name="Kono N."/>
            <person name="Nakamura H."/>
            <person name="Ito Y."/>
            <person name="Tomita M."/>
            <person name="Arakawa K."/>
        </authorList>
    </citation>
    <scope>NUCLEOTIDE SEQUENCE</scope>
    <source>
        <tissue evidence="8">Whole body</tissue>
    </source>
</reference>
<dbReference type="InterPro" id="IPR051940">
    <property type="entry name" value="Chitin_bind-dev_reg"/>
</dbReference>
<dbReference type="GO" id="GO:0005576">
    <property type="term" value="C:extracellular region"/>
    <property type="evidence" value="ECO:0007669"/>
    <property type="project" value="InterPro"/>
</dbReference>
<protein>
    <submittedName>
        <fullName evidence="8">Chondroitin proteoglycan 2</fullName>
    </submittedName>
</protein>
<keyword evidence="4" id="KW-1015">Disulfide bond</keyword>
<keyword evidence="2 6" id="KW-0732">Signal</keyword>
<dbReference type="GO" id="GO:0008061">
    <property type="term" value="F:chitin binding"/>
    <property type="evidence" value="ECO:0007669"/>
    <property type="project" value="UniProtKB-KW"/>
</dbReference>
<dbReference type="OrthoDB" id="6407093at2759"/>
<dbReference type="EMBL" id="IAAA01010215">
    <property type="protein sequence ID" value="LAA05304.1"/>
    <property type="molecule type" value="mRNA"/>
</dbReference>
<feature type="signal peptide" evidence="6">
    <location>
        <begin position="1"/>
        <end position="23"/>
    </location>
</feature>
<dbReference type="OMA" id="NCINGRE"/>
<keyword evidence="1" id="KW-0147">Chitin-binding</keyword>
<dbReference type="Pfam" id="PF01607">
    <property type="entry name" value="CBM_14"/>
    <property type="match status" value="3"/>
</dbReference>
<evidence type="ECO:0000256" key="6">
    <source>
        <dbReference type="SAM" id="SignalP"/>
    </source>
</evidence>
<dbReference type="GeneID" id="107439301"/>
<dbReference type="InterPro" id="IPR002557">
    <property type="entry name" value="Chitin-bd_dom"/>
</dbReference>
<organism evidence="8">
    <name type="scientific">Parasteatoda tepidariorum</name>
    <name type="common">Common house spider</name>
    <name type="synonym">Achaearanea tepidariorum</name>
    <dbReference type="NCBI Taxonomy" id="114398"/>
    <lineage>
        <taxon>Eukaryota</taxon>
        <taxon>Metazoa</taxon>
        <taxon>Ecdysozoa</taxon>
        <taxon>Arthropoda</taxon>
        <taxon>Chelicerata</taxon>
        <taxon>Arachnida</taxon>
        <taxon>Araneae</taxon>
        <taxon>Araneomorphae</taxon>
        <taxon>Entelegynae</taxon>
        <taxon>Araneoidea</taxon>
        <taxon>Theridiidae</taxon>
        <taxon>Parasteatoda</taxon>
    </lineage>
</organism>
<feature type="chain" id="PRO_5014562229" evidence="6">
    <location>
        <begin position="24"/>
        <end position="242"/>
    </location>
</feature>
<proteinExistence type="evidence at transcript level"/>
<dbReference type="KEGG" id="ptep:107439301"/>
<name>A0A2L2YAZ3_PARTP</name>
<dbReference type="Gene3D" id="2.170.140.10">
    <property type="entry name" value="Chitin binding domain"/>
    <property type="match status" value="3"/>
</dbReference>
<dbReference type="InterPro" id="IPR036508">
    <property type="entry name" value="Chitin-bd_dom_sf"/>
</dbReference>
<evidence type="ECO:0000259" key="7">
    <source>
        <dbReference type="PROSITE" id="PS50940"/>
    </source>
</evidence>
<dbReference type="EMBL" id="IAAA01010212">
    <property type="protein sequence ID" value="LAA05299.1"/>
    <property type="molecule type" value="mRNA"/>
</dbReference>
<dbReference type="PROSITE" id="PS50940">
    <property type="entry name" value="CHIT_BIND_II"/>
    <property type="match status" value="3"/>
</dbReference>
<dbReference type="AlphaFoldDB" id="A0A2L2YAZ3"/>
<feature type="domain" description="Chitin-binding type-2" evidence="7">
    <location>
        <begin position="24"/>
        <end position="85"/>
    </location>
</feature>
<dbReference type="PANTHER" id="PTHR23301:SF98">
    <property type="entry name" value="CHITIN-BINDING TYPE-2 DOMAIN-CONTAINING PROTEIN-RELATED"/>
    <property type="match status" value="1"/>
</dbReference>
<evidence type="ECO:0000256" key="5">
    <source>
        <dbReference type="ARBA" id="ARBA00023180"/>
    </source>
</evidence>
<evidence type="ECO:0000256" key="4">
    <source>
        <dbReference type="ARBA" id="ARBA00023157"/>
    </source>
</evidence>
<evidence type="ECO:0000313" key="8">
    <source>
        <dbReference type="EMBL" id="LAA05304.1"/>
    </source>
</evidence>
<evidence type="ECO:0000256" key="2">
    <source>
        <dbReference type="ARBA" id="ARBA00022729"/>
    </source>
</evidence>
<sequence>MNLAVTTGVLFLVIISFASPGASQRQCTSGTSNLYYAHERNCDMYYKCENGTLREGICPDGLVFDDRQGSDVLRCDLPFEIDCSYRSALQPPVSTEHCPRLYGLYSHETDCSRFWQCVEGHAFSFYCPEGLAYNEYSAHCDWPDQVENCDSESLLRFQCPQPTERDLQEFEDPRYPYAGDCRKFYICILTPDGSRAPRLLACDPGLVFNPKTGSCDDAESVSGCQGYYNNLDARRLRELFGR</sequence>
<keyword evidence="5" id="KW-0325">Glycoprotein</keyword>
<evidence type="ECO:0000256" key="3">
    <source>
        <dbReference type="ARBA" id="ARBA00022737"/>
    </source>
</evidence>
<feature type="domain" description="Chitin-binding type-2" evidence="7">
    <location>
        <begin position="156"/>
        <end position="226"/>
    </location>
</feature>
<keyword evidence="3" id="KW-0677">Repeat</keyword>
<accession>A0A2L2YAZ3</accession>
<dbReference type="RefSeq" id="XP_015907343.1">
    <property type="nucleotide sequence ID" value="XM_016051857.3"/>
</dbReference>
<dbReference type="PANTHER" id="PTHR23301">
    <property type="entry name" value="CHITIN BINDING PERITROPHIN-A"/>
    <property type="match status" value="1"/>
</dbReference>
<dbReference type="SUPFAM" id="SSF57625">
    <property type="entry name" value="Invertebrate chitin-binding proteins"/>
    <property type="match status" value="3"/>
</dbReference>